<dbReference type="PANTHER" id="PTHR42879">
    <property type="entry name" value="3-OXOACYL-(ACYL-CARRIER-PROTEIN) REDUCTASE"/>
    <property type="match status" value="1"/>
</dbReference>
<dbReference type="InterPro" id="IPR020904">
    <property type="entry name" value="Sc_DH/Rdtase_CS"/>
</dbReference>
<dbReference type="PANTHER" id="PTHR42879:SF2">
    <property type="entry name" value="3-OXOACYL-[ACYL-CARRIER-PROTEIN] REDUCTASE FABG"/>
    <property type="match status" value="1"/>
</dbReference>
<dbReference type="PROSITE" id="PS00061">
    <property type="entry name" value="ADH_SHORT"/>
    <property type="match status" value="1"/>
</dbReference>
<gene>
    <name evidence="2" type="ORF">OH818_11625</name>
</gene>
<dbReference type="InterPro" id="IPR050259">
    <property type="entry name" value="SDR"/>
</dbReference>
<dbReference type="PRINTS" id="PR00080">
    <property type="entry name" value="SDRFAMILY"/>
</dbReference>
<dbReference type="InterPro" id="IPR002347">
    <property type="entry name" value="SDR_fam"/>
</dbReference>
<dbReference type="SUPFAM" id="SSF51735">
    <property type="entry name" value="NAD(P)-binding Rossmann-fold domains"/>
    <property type="match status" value="1"/>
</dbReference>
<dbReference type="Proteomes" id="UP001164020">
    <property type="component" value="Chromosome"/>
</dbReference>
<keyword evidence="3" id="KW-1185">Reference proteome</keyword>
<proteinExistence type="inferred from homology"/>
<evidence type="ECO:0000313" key="3">
    <source>
        <dbReference type="Proteomes" id="UP001164020"/>
    </source>
</evidence>
<dbReference type="EMBL" id="CP114029">
    <property type="protein sequence ID" value="WAP70607.1"/>
    <property type="molecule type" value="Genomic_DNA"/>
</dbReference>
<comment type="similarity">
    <text evidence="1">Belongs to the short-chain dehydrogenases/reductases (SDR) family.</text>
</comment>
<evidence type="ECO:0000256" key="1">
    <source>
        <dbReference type="ARBA" id="ARBA00006484"/>
    </source>
</evidence>
<dbReference type="Pfam" id="PF13561">
    <property type="entry name" value="adh_short_C2"/>
    <property type="match status" value="1"/>
</dbReference>
<dbReference type="PRINTS" id="PR00081">
    <property type="entry name" value="GDHRDH"/>
</dbReference>
<protein>
    <submittedName>
        <fullName evidence="2">SDR family NAD(P)-dependent oxidoreductase</fullName>
    </submittedName>
</protein>
<name>A0ABY7C4T6_9HYPH</name>
<evidence type="ECO:0000313" key="2">
    <source>
        <dbReference type="EMBL" id="WAP70607.1"/>
    </source>
</evidence>
<dbReference type="RefSeq" id="WP_268883117.1">
    <property type="nucleotide sequence ID" value="NZ_CP114029.1"/>
</dbReference>
<dbReference type="Gene3D" id="3.40.50.720">
    <property type="entry name" value="NAD(P)-binding Rossmann-like Domain"/>
    <property type="match status" value="1"/>
</dbReference>
<dbReference type="InterPro" id="IPR036291">
    <property type="entry name" value="NAD(P)-bd_dom_sf"/>
</dbReference>
<organism evidence="2 3">
    <name type="scientific">Jiella pelagia</name>
    <dbReference type="NCBI Taxonomy" id="2986949"/>
    <lineage>
        <taxon>Bacteria</taxon>
        <taxon>Pseudomonadati</taxon>
        <taxon>Pseudomonadota</taxon>
        <taxon>Alphaproteobacteria</taxon>
        <taxon>Hyphomicrobiales</taxon>
        <taxon>Aurantimonadaceae</taxon>
        <taxon>Jiella</taxon>
    </lineage>
</organism>
<sequence length="247" mass="25300">MNRIDLTGRRAVVTGGARGIGLATAERMIESGASVILWDVDGDAIEAAVGKLGPQASGSVVELTDETSVGAAAVAALAGGNVDILVNNAGITGGNGKTWELDPAIWRKTIEVNLVGPYLTARALVPAMAEAGYGRIVNVASIAGKEGNPNASHYSASKAGLIGLTKSLGKELAGSGVLVNCITPAAARTAIFDQMSQEHIDFMLSKIPLARFVEPAEVAAMIVWLSSEDCSFSTGAVFDISGGRAVY</sequence>
<reference evidence="2" key="1">
    <citation type="submission" date="2022-12" db="EMBL/GenBank/DDBJ databases">
        <title>Jiella pelagia sp. nov., isolated from phosphonate enriched culture of Northwest Pacific surface seawater.</title>
        <authorList>
            <person name="Shin D.Y."/>
            <person name="Hwang C.Y."/>
        </authorList>
    </citation>
    <scope>NUCLEOTIDE SEQUENCE</scope>
    <source>
        <strain evidence="2">HL-NP1</strain>
    </source>
</reference>
<accession>A0ABY7C4T6</accession>